<dbReference type="InterPro" id="IPR029058">
    <property type="entry name" value="AB_hydrolase_fold"/>
</dbReference>
<dbReference type="RefSeq" id="WP_343207674.1">
    <property type="nucleotide sequence ID" value="NZ_JAHBGB010000012.1"/>
</dbReference>
<comment type="caution">
    <text evidence="1">The sequence shown here is derived from an EMBL/GenBank/DDBJ whole genome shotgun (WGS) entry which is preliminary data.</text>
</comment>
<dbReference type="Proteomes" id="UP001597299">
    <property type="component" value="Unassembled WGS sequence"/>
</dbReference>
<dbReference type="Gene3D" id="3.40.50.1820">
    <property type="entry name" value="alpha/beta hydrolase"/>
    <property type="match status" value="2"/>
</dbReference>
<sequence length="317" mass="33280">MSGLVAIPSAGNDAALRPIASWGHGTTGIASDCAPSFRPAQGFADIAGLDGLLTNDILVVATDYQGLGEDGRTGYLAGASEGQALIDAARAVRRIPGAHASNRFATWGFSQGGHASLFAGAIARRYAPDMHLVGVAAVSAPTELLPLMKADIGTLGGNVIASYAAWSWSKTYHAPLGAIVKSDARATVRRIAHTCSLNLADDISLGLDALAFQDEGFLKPNVAKQRDWQSLIARNSVPVLHVPVFLTQGQLDMFVRPTITRDYVRQLCRADTHVVYHEIPLASHGGAAAASAVQAVAWLAGRFSDRSPPTTCTTSLE</sequence>
<dbReference type="PANTHER" id="PTHR34853">
    <property type="match status" value="1"/>
</dbReference>
<dbReference type="PANTHER" id="PTHR34853:SF1">
    <property type="entry name" value="LIPASE 5"/>
    <property type="match status" value="1"/>
</dbReference>
<dbReference type="SUPFAM" id="SSF53474">
    <property type="entry name" value="alpha/beta-Hydrolases"/>
    <property type="match status" value="1"/>
</dbReference>
<gene>
    <name evidence="1" type="ORF">ACFSNC_24230</name>
</gene>
<organism evidence="1 2">
    <name type="scientific">Ancylobacter oerskovii</name>
    <dbReference type="NCBI Taxonomy" id="459519"/>
    <lineage>
        <taxon>Bacteria</taxon>
        <taxon>Pseudomonadati</taxon>
        <taxon>Pseudomonadota</taxon>
        <taxon>Alphaproteobacteria</taxon>
        <taxon>Hyphomicrobiales</taxon>
        <taxon>Xanthobacteraceae</taxon>
        <taxon>Ancylobacter</taxon>
    </lineage>
</organism>
<dbReference type="Pfam" id="PF03583">
    <property type="entry name" value="LIP"/>
    <property type="match status" value="1"/>
</dbReference>
<name>A0ABW4Z4V4_9HYPH</name>
<evidence type="ECO:0000313" key="1">
    <source>
        <dbReference type="EMBL" id="MFD2143507.1"/>
    </source>
</evidence>
<accession>A0ABW4Z4V4</accession>
<evidence type="ECO:0000313" key="2">
    <source>
        <dbReference type="Proteomes" id="UP001597299"/>
    </source>
</evidence>
<keyword evidence="2" id="KW-1185">Reference proteome</keyword>
<protein>
    <submittedName>
        <fullName evidence="1">Lipase family protein</fullName>
    </submittedName>
</protein>
<proteinExistence type="predicted"/>
<dbReference type="InterPro" id="IPR005152">
    <property type="entry name" value="Lipase_secreted"/>
</dbReference>
<reference evidence="2" key="1">
    <citation type="journal article" date="2019" name="Int. J. Syst. Evol. Microbiol.">
        <title>The Global Catalogue of Microorganisms (GCM) 10K type strain sequencing project: providing services to taxonomists for standard genome sequencing and annotation.</title>
        <authorList>
            <consortium name="The Broad Institute Genomics Platform"/>
            <consortium name="The Broad Institute Genome Sequencing Center for Infectious Disease"/>
            <person name="Wu L."/>
            <person name="Ma J."/>
        </authorList>
    </citation>
    <scope>NUCLEOTIDE SEQUENCE [LARGE SCALE GENOMIC DNA]</scope>
    <source>
        <strain evidence="2">CCM 7435</strain>
    </source>
</reference>
<dbReference type="EMBL" id="JBHUHD010000004">
    <property type="protein sequence ID" value="MFD2143507.1"/>
    <property type="molecule type" value="Genomic_DNA"/>
</dbReference>